<sequence length="87" mass="9494">MPGDTAVDNRIDGGRCLSSLIQLLENGRHPGAQVFFIEIEQDMLCAVGQAKLANAVPSVNIINDFFILRIIPNKPGYPVLVWISACK</sequence>
<dbReference type="Proteomes" id="UP000003900">
    <property type="component" value="Unassembled WGS sequence"/>
</dbReference>
<dbReference type="EMBL" id="AHKH01000015">
    <property type="protein sequence ID" value="EHQ62828.1"/>
    <property type="molecule type" value="Genomic_DNA"/>
</dbReference>
<comment type="caution">
    <text evidence="1">The sequence shown here is derived from an EMBL/GenBank/DDBJ whole genome shotgun (WGS) entry which is preliminary data.</text>
</comment>
<reference evidence="1 2" key="1">
    <citation type="journal article" date="2012" name="J. Bacteriol.">
        <title>Genome Sequence of the Pattern-Forming Social Bacterium Paenibacillus dendritiformis C454 Chiral Morphotype.</title>
        <authorList>
            <person name="Sirota-Madi A."/>
            <person name="Olender T."/>
            <person name="Helman Y."/>
            <person name="Brainis I."/>
            <person name="Finkelshtein A."/>
            <person name="Roth D."/>
            <person name="Hagai E."/>
            <person name="Leshkowitz D."/>
            <person name="Brodsky L."/>
            <person name="Galatenko V."/>
            <person name="Nikolaev V."/>
            <person name="Gutnick D.L."/>
            <person name="Lancet D."/>
            <person name="Ben-Jacob E."/>
        </authorList>
    </citation>
    <scope>NUCLEOTIDE SEQUENCE [LARGE SCALE GENOMIC DNA]</scope>
    <source>
        <strain evidence="1 2">C454</strain>
    </source>
</reference>
<dbReference type="AlphaFoldDB" id="H3SDN9"/>
<accession>H3SDN9</accession>
<name>H3SDN9_9BACL</name>
<protein>
    <submittedName>
        <fullName evidence="1">Uncharacterized protein</fullName>
    </submittedName>
</protein>
<evidence type="ECO:0000313" key="1">
    <source>
        <dbReference type="EMBL" id="EHQ62828.1"/>
    </source>
</evidence>
<gene>
    <name evidence="1" type="ORF">PDENDC454_08010</name>
</gene>
<evidence type="ECO:0000313" key="2">
    <source>
        <dbReference type="Proteomes" id="UP000003900"/>
    </source>
</evidence>
<proteinExistence type="predicted"/>
<organism evidence="1 2">
    <name type="scientific">Paenibacillus dendritiformis C454</name>
    <dbReference type="NCBI Taxonomy" id="1131935"/>
    <lineage>
        <taxon>Bacteria</taxon>
        <taxon>Bacillati</taxon>
        <taxon>Bacillota</taxon>
        <taxon>Bacilli</taxon>
        <taxon>Bacillales</taxon>
        <taxon>Paenibacillaceae</taxon>
        <taxon>Paenibacillus</taxon>
    </lineage>
</organism>
<keyword evidence="2" id="KW-1185">Reference proteome</keyword>